<dbReference type="PANTHER" id="PTHR43615:SF1">
    <property type="entry name" value="PPDK_N DOMAIN-CONTAINING PROTEIN"/>
    <property type="match status" value="1"/>
</dbReference>
<evidence type="ECO:0000259" key="1">
    <source>
        <dbReference type="Pfam" id="PF00391"/>
    </source>
</evidence>
<dbReference type="EMBL" id="UINC01019972">
    <property type="protein sequence ID" value="SVA84325.1"/>
    <property type="molecule type" value="Genomic_DNA"/>
</dbReference>
<protein>
    <recommendedName>
        <fullName evidence="4">PEP-utilising enzyme mobile domain-containing protein</fullName>
    </recommendedName>
</protein>
<organism evidence="3">
    <name type="scientific">marine metagenome</name>
    <dbReference type="NCBI Taxonomy" id="408172"/>
    <lineage>
        <taxon>unclassified sequences</taxon>
        <taxon>metagenomes</taxon>
        <taxon>ecological metagenomes</taxon>
    </lineage>
</organism>
<dbReference type="InterPro" id="IPR002192">
    <property type="entry name" value="PPDK_AMP/ATP-bd"/>
</dbReference>
<feature type="domain" description="PEP-utilising enzyme mobile" evidence="1">
    <location>
        <begin position="651"/>
        <end position="718"/>
    </location>
</feature>
<gene>
    <name evidence="3" type="ORF">METZ01_LOCUS137179</name>
</gene>
<dbReference type="InterPro" id="IPR036637">
    <property type="entry name" value="Phosphohistidine_dom_sf"/>
</dbReference>
<dbReference type="SUPFAM" id="SSF52009">
    <property type="entry name" value="Phosphohistidine domain"/>
    <property type="match status" value="1"/>
</dbReference>
<dbReference type="AlphaFoldDB" id="A0A381Z4X3"/>
<dbReference type="SUPFAM" id="SSF56059">
    <property type="entry name" value="Glutathione synthetase ATP-binding domain-like"/>
    <property type="match status" value="1"/>
</dbReference>
<dbReference type="InterPro" id="IPR008279">
    <property type="entry name" value="PEP-util_enz_mobile_dom"/>
</dbReference>
<evidence type="ECO:0000259" key="2">
    <source>
        <dbReference type="Pfam" id="PF01326"/>
    </source>
</evidence>
<dbReference type="InterPro" id="IPR051549">
    <property type="entry name" value="PEP_Utilizing_Enz"/>
</dbReference>
<dbReference type="InterPro" id="IPR013815">
    <property type="entry name" value="ATP_grasp_subdomain_1"/>
</dbReference>
<dbReference type="Gene3D" id="3.30.470.20">
    <property type="entry name" value="ATP-grasp fold, B domain"/>
    <property type="match status" value="1"/>
</dbReference>
<accession>A0A381Z4X3</accession>
<sequence>MESNTSFDDVQTVVSDKFKPGAILAIRSSSVLEDGKEKSFAGAFHTELGVTIAGLKEAWHNVKESLPFSSGDGIIIQEFIPGEYSGITFIDNNIDKASVSALPGLCKPVTDGWDCEQYDYHGGVLVNKQVDESYSCLQFSNGKLIKKRLASSNKEEVLKGVIEVSKKTADHFGTPQDIEWTYHEGKIFILQSRPISRSIWGRDEKNMLFDSANIGESYSGIVSPLTSSFAKSVYKIVYIDLLAHSGVPKKKINQNADIFDSLVDNVYGRLYYRMDNWYRMMAMLPGYERNSRNLRNMLSLNFEETQQLEKFKPTFFLNLTYIPRVIFKFLLFDKKIKNFRKEVESITEESRGWIFEKMDLEQAQKEIRSLLDGILRKWYLTIENDTVMMTIYGKLTKSITSDDLSRLLDFPSVSTKQINFLCKLSKSLCESKIIKTALEDGDKQSFMNALKIFPEKKKHYEKYLIKFGGRFANELKLETSDINENFSAFSSLVLSYAYKKPGPENSTSLKGNYMEKLFKKFASRREDFRLLRANMFAIMRKLSLRVGDCFVDRGLIRNRDDVFFIDIDCVNGKVPIKDIDFSKISERKREYSFFKTFHPPSHFHVKNGHWSLFQDGKNNAENKGFGASPGQAIGKAVVLEEFKVPKKDSFEILVTRRTDPGWTALMALSKGIIVEHGGILSHASIVARELGIPAVIGITGACEKFNTGDILFIDGEKGFVSKVKE</sequence>
<evidence type="ECO:0008006" key="4">
    <source>
        <dbReference type="Google" id="ProtNLM"/>
    </source>
</evidence>
<name>A0A381Z4X3_9ZZZZ</name>
<evidence type="ECO:0000313" key="3">
    <source>
        <dbReference type="EMBL" id="SVA84325.1"/>
    </source>
</evidence>
<feature type="domain" description="Pyruvate phosphate dikinase AMP/ATP-binding" evidence="2">
    <location>
        <begin position="15"/>
        <end position="198"/>
    </location>
</feature>
<dbReference type="GO" id="GO:0016301">
    <property type="term" value="F:kinase activity"/>
    <property type="evidence" value="ECO:0007669"/>
    <property type="project" value="InterPro"/>
</dbReference>
<dbReference type="PANTHER" id="PTHR43615">
    <property type="entry name" value="PHOSPHOENOLPYRUVATE SYNTHASE-RELATED"/>
    <property type="match status" value="1"/>
</dbReference>
<dbReference type="Pfam" id="PF00391">
    <property type="entry name" value="PEP-utilizers"/>
    <property type="match status" value="1"/>
</dbReference>
<dbReference type="Gene3D" id="3.50.30.10">
    <property type="entry name" value="Phosphohistidine domain"/>
    <property type="match status" value="1"/>
</dbReference>
<dbReference type="Pfam" id="PF01326">
    <property type="entry name" value="PPDK_N"/>
    <property type="match status" value="1"/>
</dbReference>
<reference evidence="3" key="1">
    <citation type="submission" date="2018-05" db="EMBL/GenBank/DDBJ databases">
        <authorList>
            <person name="Lanie J.A."/>
            <person name="Ng W.-L."/>
            <person name="Kazmierczak K.M."/>
            <person name="Andrzejewski T.M."/>
            <person name="Davidsen T.M."/>
            <person name="Wayne K.J."/>
            <person name="Tettelin H."/>
            <person name="Glass J.I."/>
            <person name="Rusch D."/>
            <person name="Podicherti R."/>
            <person name="Tsui H.-C.T."/>
            <person name="Winkler M.E."/>
        </authorList>
    </citation>
    <scope>NUCLEOTIDE SEQUENCE</scope>
</reference>
<dbReference type="Gene3D" id="3.30.1490.20">
    <property type="entry name" value="ATP-grasp fold, A domain"/>
    <property type="match status" value="1"/>
</dbReference>
<dbReference type="GO" id="GO:0005524">
    <property type="term" value="F:ATP binding"/>
    <property type="evidence" value="ECO:0007669"/>
    <property type="project" value="InterPro"/>
</dbReference>
<proteinExistence type="predicted"/>